<dbReference type="Gene3D" id="1.10.3720.10">
    <property type="entry name" value="MetI-like"/>
    <property type="match status" value="1"/>
</dbReference>
<evidence type="ECO:0000313" key="9">
    <source>
        <dbReference type="EMBL" id="OAS23578.1"/>
    </source>
</evidence>
<feature type="transmembrane region" description="Helical" evidence="7">
    <location>
        <begin position="219"/>
        <end position="240"/>
    </location>
</feature>
<reference evidence="9 10" key="1">
    <citation type="submission" date="2016-05" db="EMBL/GenBank/DDBJ databases">
        <title>Paenibacillus sp. 1ZS3-15 nov., isolated from the rhizosphere soil.</title>
        <authorList>
            <person name="Zhang X.X."/>
            <person name="Zhang J."/>
        </authorList>
    </citation>
    <scope>NUCLEOTIDE SEQUENCE [LARGE SCALE GENOMIC DNA]</scope>
    <source>
        <strain evidence="9 10">1ZS3-15</strain>
    </source>
</reference>
<dbReference type="Pfam" id="PF00528">
    <property type="entry name" value="BPD_transp_1"/>
    <property type="match status" value="1"/>
</dbReference>
<proteinExistence type="inferred from homology"/>
<dbReference type="SUPFAM" id="SSF161098">
    <property type="entry name" value="MetI-like"/>
    <property type="match status" value="1"/>
</dbReference>
<accession>A0A198ART2</accession>
<evidence type="ECO:0000256" key="4">
    <source>
        <dbReference type="ARBA" id="ARBA00022692"/>
    </source>
</evidence>
<protein>
    <submittedName>
        <fullName evidence="9">Protein lplB</fullName>
    </submittedName>
</protein>
<dbReference type="EMBL" id="LYPB01000039">
    <property type="protein sequence ID" value="OAS23578.1"/>
    <property type="molecule type" value="Genomic_DNA"/>
</dbReference>
<evidence type="ECO:0000256" key="3">
    <source>
        <dbReference type="ARBA" id="ARBA00022475"/>
    </source>
</evidence>
<organism evidence="9 10">
    <name type="scientific">Paenibacillus oryzisoli</name>
    <dbReference type="NCBI Taxonomy" id="1850517"/>
    <lineage>
        <taxon>Bacteria</taxon>
        <taxon>Bacillati</taxon>
        <taxon>Bacillota</taxon>
        <taxon>Bacilli</taxon>
        <taxon>Bacillales</taxon>
        <taxon>Paenibacillaceae</taxon>
        <taxon>Paenibacillus</taxon>
    </lineage>
</organism>
<keyword evidence="10" id="KW-1185">Reference proteome</keyword>
<comment type="similarity">
    <text evidence="7">Belongs to the binding-protein-dependent transport system permease family.</text>
</comment>
<feature type="transmembrane region" description="Helical" evidence="7">
    <location>
        <begin position="12"/>
        <end position="31"/>
    </location>
</feature>
<dbReference type="InterPro" id="IPR035906">
    <property type="entry name" value="MetI-like_sf"/>
</dbReference>
<dbReference type="CDD" id="cd06261">
    <property type="entry name" value="TM_PBP2"/>
    <property type="match status" value="1"/>
</dbReference>
<dbReference type="PROSITE" id="PS50928">
    <property type="entry name" value="ABC_TM1"/>
    <property type="match status" value="1"/>
</dbReference>
<dbReference type="PANTHER" id="PTHR43227">
    <property type="entry name" value="BLL4140 PROTEIN"/>
    <property type="match status" value="1"/>
</dbReference>
<dbReference type="AlphaFoldDB" id="A0A198ART2"/>
<feature type="domain" description="ABC transmembrane type-1" evidence="8">
    <location>
        <begin position="76"/>
        <end position="293"/>
    </location>
</feature>
<keyword evidence="3" id="KW-1003">Cell membrane</keyword>
<feature type="transmembrane region" description="Helical" evidence="7">
    <location>
        <begin position="122"/>
        <end position="145"/>
    </location>
</feature>
<evidence type="ECO:0000256" key="6">
    <source>
        <dbReference type="ARBA" id="ARBA00023136"/>
    </source>
</evidence>
<evidence type="ECO:0000313" key="10">
    <source>
        <dbReference type="Proteomes" id="UP000078454"/>
    </source>
</evidence>
<evidence type="ECO:0000256" key="7">
    <source>
        <dbReference type="RuleBase" id="RU363032"/>
    </source>
</evidence>
<dbReference type="STRING" id="1850517.A8708_25805"/>
<feature type="transmembrane region" description="Helical" evidence="7">
    <location>
        <begin position="80"/>
        <end position="101"/>
    </location>
</feature>
<dbReference type="GO" id="GO:0055085">
    <property type="term" value="P:transmembrane transport"/>
    <property type="evidence" value="ECO:0007669"/>
    <property type="project" value="InterPro"/>
</dbReference>
<keyword evidence="5 7" id="KW-1133">Transmembrane helix</keyword>
<gene>
    <name evidence="9" type="ORF">A8708_25805</name>
</gene>
<comment type="subcellular location">
    <subcellularLocation>
        <location evidence="1 7">Cell membrane</location>
        <topology evidence="1 7">Multi-pass membrane protein</topology>
    </subcellularLocation>
</comment>
<dbReference type="Proteomes" id="UP000078454">
    <property type="component" value="Unassembled WGS sequence"/>
</dbReference>
<feature type="transmembrane region" description="Helical" evidence="7">
    <location>
        <begin position="272"/>
        <end position="297"/>
    </location>
</feature>
<evidence type="ECO:0000256" key="1">
    <source>
        <dbReference type="ARBA" id="ARBA00004651"/>
    </source>
</evidence>
<dbReference type="PANTHER" id="PTHR43227:SF11">
    <property type="entry name" value="BLL4140 PROTEIN"/>
    <property type="match status" value="1"/>
</dbReference>
<dbReference type="GO" id="GO:0005886">
    <property type="term" value="C:plasma membrane"/>
    <property type="evidence" value="ECO:0007669"/>
    <property type="project" value="UniProtKB-SubCell"/>
</dbReference>
<comment type="caution">
    <text evidence="9">The sequence shown here is derived from an EMBL/GenBank/DDBJ whole genome shotgun (WGS) entry which is preliminary data.</text>
</comment>
<evidence type="ECO:0000259" key="8">
    <source>
        <dbReference type="PROSITE" id="PS50928"/>
    </source>
</evidence>
<dbReference type="InterPro" id="IPR000515">
    <property type="entry name" value="MetI-like"/>
</dbReference>
<keyword evidence="6 7" id="KW-0472">Membrane</keyword>
<keyword evidence="4 7" id="KW-0812">Transmembrane</keyword>
<feature type="transmembrane region" description="Helical" evidence="7">
    <location>
        <begin position="165"/>
        <end position="189"/>
    </location>
</feature>
<name>A0A198ART2_9BACL</name>
<sequence>MILQKTFTQRLWQQRVLVLMSVPLLIHLFIFKYMPLWGWSMAFQEYVPGKSFLHQKWVGLEQFKRIFTDELFYQVLRNTLAMSAINITFSFITAIGLAILLNEVRVTWFKRTVQTISYLPYFISWVVAANIIMVMLSSDNGIVNILLLKLGVIDSSQMWLGKPDLFWWIIGIANVWKNVGWNAIIYLAAISAIEPHLYESADIDGANRLQKIRHITLPGIKPTIVILLIMSIGHVMQAGFEQQYLLGNSLVKDKSMVFDIFVLEYGIRLSRYSFAAAAGIFNSVVSIAMLLMANYIAGKMGEERII</sequence>
<evidence type="ECO:0000256" key="2">
    <source>
        <dbReference type="ARBA" id="ARBA00022448"/>
    </source>
</evidence>
<dbReference type="InterPro" id="IPR050809">
    <property type="entry name" value="UgpAE/MalFG_permease"/>
</dbReference>
<evidence type="ECO:0000256" key="5">
    <source>
        <dbReference type="ARBA" id="ARBA00022989"/>
    </source>
</evidence>
<keyword evidence="2 7" id="KW-0813">Transport</keyword>